<reference evidence="2 3" key="1">
    <citation type="journal article" date="2016" name="Nat. Commun.">
        <title>Thousands of microbial genomes shed light on interconnected biogeochemical processes in an aquifer system.</title>
        <authorList>
            <person name="Anantharaman K."/>
            <person name="Brown C.T."/>
            <person name="Hug L.A."/>
            <person name="Sharon I."/>
            <person name="Castelle C.J."/>
            <person name="Probst A.J."/>
            <person name="Thomas B.C."/>
            <person name="Singh A."/>
            <person name="Wilkins M.J."/>
            <person name="Karaoz U."/>
            <person name="Brodie E.L."/>
            <person name="Williams K.H."/>
            <person name="Hubbard S.S."/>
            <person name="Banfield J.F."/>
        </authorList>
    </citation>
    <scope>NUCLEOTIDE SEQUENCE [LARGE SCALE GENOMIC DNA]</scope>
</reference>
<dbReference type="STRING" id="1802389.A3C17_04365"/>
<dbReference type="Gene3D" id="3.40.50.2020">
    <property type="match status" value="1"/>
</dbReference>
<comment type="similarity">
    <text evidence="1">Belongs to the ComF/GntX family.</text>
</comment>
<dbReference type="CDD" id="cd06223">
    <property type="entry name" value="PRTases_typeI"/>
    <property type="match status" value="1"/>
</dbReference>
<dbReference type="EMBL" id="MGDX01000030">
    <property type="protein sequence ID" value="OGL70425.1"/>
    <property type="molecule type" value="Genomic_DNA"/>
</dbReference>
<dbReference type="Proteomes" id="UP000177097">
    <property type="component" value="Unassembled WGS sequence"/>
</dbReference>
<dbReference type="InterPro" id="IPR051910">
    <property type="entry name" value="ComF/GntX_DNA_util-trans"/>
</dbReference>
<evidence type="ECO:0000256" key="1">
    <source>
        <dbReference type="ARBA" id="ARBA00008007"/>
    </source>
</evidence>
<dbReference type="AlphaFoldDB" id="A0A1F7TWP8"/>
<dbReference type="PANTHER" id="PTHR47505:SF1">
    <property type="entry name" value="DNA UTILIZATION PROTEIN YHGH"/>
    <property type="match status" value="1"/>
</dbReference>
<dbReference type="SUPFAM" id="SSF53271">
    <property type="entry name" value="PRTase-like"/>
    <property type="match status" value="1"/>
</dbReference>
<evidence type="ECO:0000313" key="2">
    <source>
        <dbReference type="EMBL" id="OGL70425.1"/>
    </source>
</evidence>
<organism evidence="2 3">
    <name type="scientific">Candidatus Uhrbacteria bacterium RIFCSPHIGHO2_02_FULL_53_13</name>
    <dbReference type="NCBI Taxonomy" id="1802389"/>
    <lineage>
        <taxon>Bacteria</taxon>
        <taxon>Candidatus Uhriibacteriota</taxon>
    </lineage>
</organism>
<protein>
    <submittedName>
        <fullName evidence="2">Uncharacterized protein</fullName>
    </submittedName>
</protein>
<dbReference type="PANTHER" id="PTHR47505">
    <property type="entry name" value="DNA UTILIZATION PROTEIN YHGH"/>
    <property type="match status" value="1"/>
</dbReference>
<evidence type="ECO:0000313" key="3">
    <source>
        <dbReference type="Proteomes" id="UP000177097"/>
    </source>
</evidence>
<comment type="caution">
    <text evidence="2">The sequence shown here is derived from an EMBL/GenBank/DDBJ whole genome shotgun (WGS) entry which is preliminary data.</text>
</comment>
<sequence length="233" mass="26418">MFKMFKPTIQWILQAVFPFFCIGCEKEGVLLCEPCLKAIPFAKARCPVCRAPSAFGRTCAAHRSSLDGCIAVASYAHPWVRDMIRLWKFEYVREIETVLVRLLLRHLQDAALPSVAWSLIPVPLHPKRLNERGFSQTRVLSDILSEITGDTVETQLLSHGWRLRRRQADIASEAKRRTQKLHAYFRVKGDGIPTHVLLVDDVYTTGATMEGAARVLKQAGVKYVWGFVLARNK</sequence>
<proteinExistence type="inferred from homology"/>
<dbReference type="InterPro" id="IPR000836">
    <property type="entry name" value="PRTase_dom"/>
</dbReference>
<accession>A0A1F7TWP8</accession>
<name>A0A1F7TWP8_9BACT</name>
<dbReference type="InterPro" id="IPR029057">
    <property type="entry name" value="PRTase-like"/>
</dbReference>
<gene>
    <name evidence="2" type="ORF">A3C17_04365</name>
</gene>